<keyword evidence="3" id="KW-1185">Reference proteome</keyword>
<dbReference type="EMBL" id="JALLBG020000206">
    <property type="protein sequence ID" value="KAL3759298.1"/>
    <property type="molecule type" value="Genomic_DNA"/>
</dbReference>
<feature type="signal peptide" evidence="1">
    <location>
        <begin position="1"/>
        <end position="23"/>
    </location>
</feature>
<sequence length="186" mass="20525">MRSTTVTLLLTTFFPTTPAVVTAFVPSFHGNAVATDSSRHRLHVTMKPDPMNEALIDMNYAKYCADHPDECALEDMERIRNALHQERVSHVFTGTDGIHNPHGLIEDIEHKLLENDLALQTALRHDKLATEHMQEDTMVAFGINPHSSTMNTPVVLDGGLDEESSEALMICVVIAGLALLPQFLGN</sequence>
<feature type="chain" id="PRO_5044743775" evidence="1">
    <location>
        <begin position="24"/>
        <end position="186"/>
    </location>
</feature>
<dbReference type="AlphaFoldDB" id="A0ABD3M6C1"/>
<dbReference type="Proteomes" id="UP001530293">
    <property type="component" value="Unassembled WGS sequence"/>
</dbReference>
<evidence type="ECO:0000313" key="3">
    <source>
        <dbReference type="Proteomes" id="UP001530293"/>
    </source>
</evidence>
<protein>
    <submittedName>
        <fullName evidence="2">Uncharacterized protein</fullName>
    </submittedName>
</protein>
<comment type="caution">
    <text evidence="2">The sequence shown here is derived from an EMBL/GenBank/DDBJ whole genome shotgun (WGS) entry which is preliminary data.</text>
</comment>
<keyword evidence="1" id="KW-0732">Signal</keyword>
<organism evidence="2 3">
    <name type="scientific">Discostella pseudostelligera</name>
    <dbReference type="NCBI Taxonomy" id="259834"/>
    <lineage>
        <taxon>Eukaryota</taxon>
        <taxon>Sar</taxon>
        <taxon>Stramenopiles</taxon>
        <taxon>Ochrophyta</taxon>
        <taxon>Bacillariophyta</taxon>
        <taxon>Coscinodiscophyceae</taxon>
        <taxon>Thalassiosirophycidae</taxon>
        <taxon>Stephanodiscales</taxon>
        <taxon>Stephanodiscaceae</taxon>
        <taxon>Discostella</taxon>
    </lineage>
</organism>
<proteinExistence type="predicted"/>
<gene>
    <name evidence="2" type="ORF">ACHAWU_002099</name>
</gene>
<accession>A0ABD3M6C1</accession>
<evidence type="ECO:0000313" key="2">
    <source>
        <dbReference type="EMBL" id="KAL3759298.1"/>
    </source>
</evidence>
<evidence type="ECO:0000256" key="1">
    <source>
        <dbReference type="SAM" id="SignalP"/>
    </source>
</evidence>
<name>A0ABD3M6C1_9STRA</name>
<reference evidence="2 3" key="1">
    <citation type="submission" date="2024-10" db="EMBL/GenBank/DDBJ databases">
        <title>Updated reference genomes for cyclostephanoid diatoms.</title>
        <authorList>
            <person name="Roberts W.R."/>
            <person name="Alverson A.J."/>
        </authorList>
    </citation>
    <scope>NUCLEOTIDE SEQUENCE [LARGE SCALE GENOMIC DNA]</scope>
    <source>
        <strain evidence="2 3">AJA232-27</strain>
    </source>
</reference>